<evidence type="ECO:0000313" key="1">
    <source>
        <dbReference type="EMBL" id="VEL16980.1"/>
    </source>
</evidence>
<comment type="caution">
    <text evidence="1">The sequence shown here is derived from an EMBL/GenBank/DDBJ whole genome shotgun (WGS) entry which is preliminary data.</text>
</comment>
<dbReference type="AlphaFoldDB" id="A0A448WPK6"/>
<sequence>MSTSGSPVCLPTPLRAGQSELEVLAIVLLETPVYCLFGTMSTLARSGAMEGGRDWGTCRSPGKQIRYAFVEYVIFSISPHFGLTVWCSFSLHCK</sequence>
<organism evidence="1 2">
    <name type="scientific">Protopolystoma xenopodis</name>
    <dbReference type="NCBI Taxonomy" id="117903"/>
    <lineage>
        <taxon>Eukaryota</taxon>
        <taxon>Metazoa</taxon>
        <taxon>Spiralia</taxon>
        <taxon>Lophotrochozoa</taxon>
        <taxon>Platyhelminthes</taxon>
        <taxon>Monogenea</taxon>
        <taxon>Polyopisthocotylea</taxon>
        <taxon>Polystomatidea</taxon>
        <taxon>Polystomatidae</taxon>
        <taxon>Protopolystoma</taxon>
    </lineage>
</organism>
<accession>A0A448WPK6</accession>
<keyword evidence="2" id="KW-1185">Reference proteome</keyword>
<evidence type="ECO:0000313" key="2">
    <source>
        <dbReference type="Proteomes" id="UP000784294"/>
    </source>
</evidence>
<dbReference type="EMBL" id="CAAALY010030580">
    <property type="protein sequence ID" value="VEL16980.1"/>
    <property type="molecule type" value="Genomic_DNA"/>
</dbReference>
<protein>
    <submittedName>
        <fullName evidence="1">Uncharacterized protein</fullName>
    </submittedName>
</protein>
<gene>
    <name evidence="1" type="ORF">PXEA_LOCUS10420</name>
</gene>
<name>A0A448WPK6_9PLAT</name>
<proteinExistence type="predicted"/>
<reference evidence="1" key="1">
    <citation type="submission" date="2018-11" db="EMBL/GenBank/DDBJ databases">
        <authorList>
            <consortium name="Pathogen Informatics"/>
        </authorList>
    </citation>
    <scope>NUCLEOTIDE SEQUENCE</scope>
</reference>
<dbReference type="Proteomes" id="UP000784294">
    <property type="component" value="Unassembled WGS sequence"/>
</dbReference>